<dbReference type="EC" id="5.6.2.4" evidence="9"/>
<dbReference type="AlphaFoldDB" id="A0A9X6SSG5"/>
<evidence type="ECO:0000313" key="14">
    <source>
        <dbReference type="EMBL" id="PDZ94171.1"/>
    </source>
</evidence>
<dbReference type="GO" id="GO:0005524">
    <property type="term" value="F:ATP binding"/>
    <property type="evidence" value="ECO:0007669"/>
    <property type="project" value="UniProtKB-UniRule"/>
</dbReference>
<comment type="catalytic activity">
    <reaction evidence="8">
        <text>Couples ATP hydrolysis with the unwinding of duplex DNA by translocating in the 3'-5' direction.</text>
        <dbReference type="EC" id="5.6.2.4"/>
    </reaction>
</comment>
<evidence type="ECO:0000256" key="4">
    <source>
        <dbReference type="ARBA" id="ARBA00022806"/>
    </source>
</evidence>
<evidence type="ECO:0000313" key="15">
    <source>
        <dbReference type="Proteomes" id="UP000219922"/>
    </source>
</evidence>
<protein>
    <recommendedName>
        <fullName evidence="9">DNA 3'-5' helicase</fullName>
        <ecNumber evidence="9">5.6.2.4</ecNumber>
    </recommendedName>
</protein>
<evidence type="ECO:0000256" key="6">
    <source>
        <dbReference type="ARBA" id="ARBA00023125"/>
    </source>
</evidence>
<dbReference type="GO" id="GO:0003677">
    <property type="term" value="F:DNA binding"/>
    <property type="evidence" value="ECO:0007669"/>
    <property type="project" value="UniProtKB-KW"/>
</dbReference>
<dbReference type="EMBL" id="NVMX01000245">
    <property type="protein sequence ID" value="PDZ94171.1"/>
    <property type="molecule type" value="Genomic_DNA"/>
</dbReference>
<dbReference type="PROSITE" id="PS51198">
    <property type="entry name" value="UVRD_HELICASE_ATP_BIND"/>
    <property type="match status" value="1"/>
</dbReference>
<dbReference type="CDD" id="cd17932">
    <property type="entry name" value="DEXQc_UvrD"/>
    <property type="match status" value="1"/>
</dbReference>
<dbReference type="InterPro" id="IPR013986">
    <property type="entry name" value="DExx_box_DNA_helicase_dom_sf"/>
</dbReference>
<dbReference type="SUPFAM" id="SSF52540">
    <property type="entry name" value="P-loop containing nucleoside triphosphate hydrolases"/>
    <property type="match status" value="1"/>
</dbReference>
<evidence type="ECO:0000256" key="7">
    <source>
        <dbReference type="ARBA" id="ARBA00023235"/>
    </source>
</evidence>
<evidence type="ECO:0000259" key="12">
    <source>
        <dbReference type="PROSITE" id="PS51198"/>
    </source>
</evidence>
<dbReference type="InterPro" id="IPR014016">
    <property type="entry name" value="UvrD-like_ATP-bd"/>
</dbReference>
<organism evidence="14 15">
    <name type="scientific">Bacillus cereus</name>
    <dbReference type="NCBI Taxonomy" id="1396"/>
    <lineage>
        <taxon>Bacteria</taxon>
        <taxon>Bacillati</taxon>
        <taxon>Bacillota</taxon>
        <taxon>Bacilli</taxon>
        <taxon>Bacillales</taxon>
        <taxon>Bacillaceae</taxon>
        <taxon>Bacillus</taxon>
        <taxon>Bacillus cereus group</taxon>
    </lineage>
</organism>
<dbReference type="GO" id="GO:0033202">
    <property type="term" value="C:DNA helicase complex"/>
    <property type="evidence" value="ECO:0007669"/>
    <property type="project" value="TreeGrafter"/>
</dbReference>
<evidence type="ECO:0000256" key="5">
    <source>
        <dbReference type="ARBA" id="ARBA00022840"/>
    </source>
</evidence>
<evidence type="ECO:0000256" key="2">
    <source>
        <dbReference type="ARBA" id="ARBA00022741"/>
    </source>
</evidence>
<keyword evidence="5 11" id="KW-0067">ATP-binding</keyword>
<dbReference type="GO" id="GO:0043138">
    <property type="term" value="F:3'-5' DNA helicase activity"/>
    <property type="evidence" value="ECO:0007669"/>
    <property type="project" value="UniProtKB-EC"/>
</dbReference>
<feature type="binding site" evidence="11">
    <location>
        <begin position="33"/>
        <end position="40"/>
    </location>
    <ligand>
        <name>ATP</name>
        <dbReference type="ChEBI" id="CHEBI:30616"/>
    </ligand>
</feature>
<dbReference type="PROSITE" id="PS51217">
    <property type="entry name" value="UVRD_HELICASE_CTER"/>
    <property type="match status" value="1"/>
</dbReference>
<dbReference type="InterPro" id="IPR014017">
    <property type="entry name" value="DNA_helicase_UvrD-like_C"/>
</dbReference>
<proteinExistence type="inferred from homology"/>
<feature type="domain" description="UvrD-like helicase C-terminal" evidence="13">
    <location>
        <begin position="319"/>
        <end position="590"/>
    </location>
</feature>
<dbReference type="GO" id="GO:0000725">
    <property type="term" value="P:recombinational repair"/>
    <property type="evidence" value="ECO:0007669"/>
    <property type="project" value="TreeGrafter"/>
</dbReference>
<evidence type="ECO:0000256" key="9">
    <source>
        <dbReference type="ARBA" id="ARBA00034808"/>
    </source>
</evidence>
<dbReference type="Gene3D" id="1.10.486.10">
    <property type="entry name" value="PCRA, domain 4"/>
    <property type="match status" value="1"/>
</dbReference>
<dbReference type="InterPro" id="IPR000212">
    <property type="entry name" value="DNA_helicase_UvrD/REP"/>
</dbReference>
<dbReference type="Pfam" id="PF00580">
    <property type="entry name" value="UvrD-helicase"/>
    <property type="match status" value="1"/>
</dbReference>
<evidence type="ECO:0000256" key="3">
    <source>
        <dbReference type="ARBA" id="ARBA00022801"/>
    </source>
</evidence>
<evidence type="ECO:0000256" key="11">
    <source>
        <dbReference type="PROSITE-ProRule" id="PRU00560"/>
    </source>
</evidence>
<keyword evidence="7" id="KW-0413">Isomerase</keyword>
<accession>A0A9X6SSG5</accession>
<evidence type="ECO:0000256" key="10">
    <source>
        <dbReference type="ARBA" id="ARBA00048988"/>
    </source>
</evidence>
<feature type="domain" description="UvrD-like helicase ATP-binding" evidence="12">
    <location>
        <begin position="12"/>
        <end position="318"/>
    </location>
</feature>
<sequence>MTYNIKRRSDDMGLNQQQLEAVKQLEGPLLILAGAGSGKTTTATKRYEHLLELGVASKNILMVTFTRKAANEMMSRIRNTMPHLDFKDTWVDTFHRICMDMLRADGQYLGVPTDFSVCNNYESKKILDDIIKRHNLSGGSDEEEATITKENTFECISNLKTLLISPNALLKNIPTLQCMNWEKSSAFLTNLKEEQSVMYEALKIVYPEYQKELLTRKLLDFEDIMFYAVCLLDKKPDVSKRYQEQFIYIMVDEFQDTNHVQFKLVELLAGEKQNICVVGDDFQSVYGFRGAEIENILEFEKHFPGTKIIKLEQNYRSTKRIVEFSNEIIQHNKNQKKKNMFSEKELGDKIQIFEALDDEHEAKLVAKEILELKESNRFEFNDIAVLFRNNSHASKFAKVFAEHKIPLQITGDTEFADRVEVRDMLAYLKLLENPEDVFSLRRIINKPKRGIGPKAAEFILGNAQGNIYEFLILNQVSNAITKAGQQGIQELISFFDTCSRTLQEQGIGAAIEQILKEINYEKRVYEKSFSWMQEEVAEGLNELIRLANKAEKEQGRMSIESFHEYLKDLYIDQDSLSPKVTLMTVHKSKGLEFPVVFVTGLDNLTFPNEQKEDFEKELEEERRVFYVAATRAKELLYGSYCLKREKRVEGTMQELEADKSLFLQEVWNSEHIEVKK</sequence>
<keyword evidence="6" id="KW-0238">DNA-binding</keyword>
<name>A0A9X6SSG5_BACCE</name>
<dbReference type="PANTHER" id="PTHR11070">
    <property type="entry name" value="UVRD / RECB / PCRA DNA HELICASE FAMILY MEMBER"/>
    <property type="match status" value="1"/>
</dbReference>
<comment type="caution">
    <text evidence="14">The sequence shown here is derived from an EMBL/GenBank/DDBJ whole genome shotgun (WGS) entry which is preliminary data.</text>
</comment>
<reference evidence="14 15" key="1">
    <citation type="submission" date="2017-09" db="EMBL/GenBank/DDBJ databases">
        <title>Large-scale bioinformatics analysis of Bacillus genomes uncovers conserved roles of natural products in bacterial physiology.</title>
        <authorList>
            <consortium name="Agbiome Team Llc"/>
            <person name="Bleich R.M."/>
            <person name="Grubbs K.J."/>
            <person name="Santa Maria K.C."/>
            <person name="Allen S.E."/>
            <person name="Farag S."/>
            <person name="Shank E.A."/>
            <person name="Bowers A."/>
        </authorList>
    </citation>
    <scope>NUCLEOTIDE SEQUENCE [LARGE SCALE GENOMIC DNA]</scope>
    <source>
        <strain evidence="14 15">AFS092789</strain>
    </source>
</reference>
<dbReference type="Gene3D" id="3.40.50.300">
    <property type="entry name" value="P-loop containing nucleotide triphosphate hydrolases"/>
    <property type="match status" value="2"/>
</dbReference>
<dbReference type="PANTHER" id="PTHR11070:SF2">
    <property type="entry name" value="ATP-DEPENDENT DNA HELICASE SRS2"/>
    <property type="match status" value="1"/>
</dbReference>
<dbReference type="GO" id="GO:0016787">
    <property type="term" value="F:hydrolase activity"/>
    <property type="evidence" value="ECO:0007669"/>
    <property type="project" value="UniProtKB-UniRule"/>
</dbReference>
<keyword evidence="2 11" id="KW-0547">Nucleotide-binding</keyword>
<comment type="similarity">
    <text evidence="1">Belongs to the helicase family. UvrD subfamily.</text>
</comment>
<dbReference type="Pfam" id="PF13361">
    <property type="entry name" value="UvrD_C"/>
    <property type="match status" value="1"/>
</dbReference>
<dbReference type="InterPro" id="IPR027417">
    <property type="entry name" value="P-loop_NTPase"/>
</dbReference>
<keyword evidence="3 11" id="KW-0378">Hydrolase</keyword>
<evidence type="ECO:0000256" key="8">
    <source>
        <dbReference type="ARBA" id="ARBA00034617"/>
    </source>
</evidence>
<dbReference type="GO" id="GO:0005829">
    <property type="term" value="C:cytosol"/>
    <property type="evidence" value="ECO:0007669"/>
    <property type="project" value="TreeGrafter"/>
</dbReference>
<keyword evidence="4 11" id="KW-0347">Helicase</keyword>
<dbReference type="Gene3D" id="1.10.10.160">
    <property type="match status" value="1"/>
</dbReference>
<evidence type="ECO:0000256" key="1">
    <source>
        <dbReference type="ARBA" id="ARBA00009922"/>
    </source>
</evidence>
<dbReference type="Proteomes" id="UP000219922">
    <property type="component" value="Unassembled WGS sequence"/>
</dbReference>
<comment type="catalytic activity">
    <reaction evidence="10">
        <text>ATP + H2O = ADP + phosphate + H(+)</text>
        <dbReference type="Rhea" id="RHEA:13065"/>
        <dbReference type="ChEBI" id="CHEBI:15377"/>
        <dbReference type="ChEBI" id="CHEBI:15378"/>
        <dbReference type="ChEBI" id="CHEBI:30616"/>
        <dbReference type="ChEBI" id="CHEBI:43474"/>
        <dbReference type="ChEBI" id="CHEBI:456216"/>
        <dbReference type="EC" id="5.6.2.4"/>
    </reaction>
</comment>
<gene>
    <name evidence="14" type="ORF">CON36_35230</name>
</gene>
<evidence type="ECO:0000259" key="13">
    <source>
        <dbReference type="PROSITE" id="PS51217"/>
    </source>
</evidence>